<dbReference type="SUPFAM" id="SSF54373">
    <property type="entry name" value="FAD-linked reductases, C-terminal domain"/>
    <property type="match status" value="1"/>
</dbReference>
<comment type="caution">
    <text evidence="8">The sequence shown here is derived from an EMBL/GenBank/DDBJ whole genome shotgun (WGS) entry which is preliminary data.</text>
</comment>
<evidence type="ECO:0000256" key="4">
    <source>
        <dbReference type="ARBA" id="ARBA00017871"/>
    </source>
</evidence>
<dbReference type="InterPro" id="IPR050281">
    <property type="entry name" value="Flavin_monoamine_oxidase"/>
</dbReference>
<dbReference type="EMBL" id="BTPD01000013">
    <property type="protein sequence ID" value="GMQ30968.1"/>
    <property type="molecule type" value="Genomic_DNA"/>
</dbReference>
<evidence type="ECO:0000256" key="5">
    <source>
        <dbReference type="ARBA" id="ARBA00023070"/>
    </source>
</evidence>
<dbReference type="Gene3D" id="3.90.660.10">
    <property type="match status" value="1"/>
</dbReference>
<dbReference type="InterPro" id="IPR002937">
    <property type="entry name" value="Amino_oxidase"/>
</dbReference>
<gene>
    <name evidence="8" type="ORF">Aconfl_36110</name>
</gene>
<evidence type="ECO:0000259" key="7">
    <source>
        <dbReference type="Pfam" id="PF01593"/>
    </source>
</evidence>
<protein>
    <recommendedName>
        <fullName evidence="4">Tryptophan 2-monooxygenase</fullName>
        <ecNumber evidence="3">1.13.12.3</ecNumber>
    </recommendedName>
</protein>
<evidence type="ECO:0000256" key="6">
    <source>
        <dbReference type="ARBA" id="ARBA00047321"/>
    </source>
</evidence>
<sequence length="392" mass="44006">MQMGLGIPLLSTWSWEALPESENDKNIPHSKPPRKILIIGAGASGMAAALLLKSMGIDFTILEASNRIGGRIKQAADWADYPIDLGAEWIHTDPKVLNELLLKKEEEGSWGVMDYSPQTIQAWNNKKLKSHHLLKHFYAEWKFKSSTWFSFFETQIYPDIREHVVLGKPVEQINYAEDSVEILTRDGSTFSADKVILTCSVKCLQNNSIRFIPPLPDDTKAALEQIYMGDGIKVFIKFKESFYPDLLFFGPILKAIANENKFFYNASFGKDTSACVLGLLAINQEAVPYVSSPSENDLIQLILKELDAVFEGKASQHYEKHLIQNWSREPFVQGAYSYTYDGSQKRITEVLKTPVQKRIYFAGEALGGKNHSTVHGACQSGFAAVEEILKST</sequence>
<comment type="similarity">
    <text evidence="2">Belongs to the tryptophan 2-monooxygenase family.</text>
</comment>
<dbReference type="Proteomes" id="UP001338309">
    <property type="component" value="Unassembled WGS sequence"/>
</dbReference>
<feature type="domain" description="Amine oxidase" evidence="7">
    <location>
        <begin position="161"/>
        <end position="389"/>
    </location>
</feature>
<comment type="pathway">
    <text evidence="1">Plant hormone metabolism; auxin biosynthesis.</text>
</comment>
<dbReference type="PANTHER" id="PTHR10742:SF410">
    <property type="entry name" value="LYSINE-SPECIFIC HISTONE DEMETHYLASE 2"/>
    <property type="match status" value="1"/>
</dbReference>
<proteinExistence type="inferred from homology"/>
<evidence type="ECO:0000313" key="9">
    <source>
        <dbReference type="Proteomes" id="UP001338309"/>
    </source>
</evidence>
<name>A0ABQ6PUT2_9BACT</name>
<reference evidence="8 9" key="1">
    <citation type="submission" date="2023-08" db="EMBL/GenBank/DDBJ databases">
        <title>Draft genome sequence of Algoriphagus confluentis.</title>
        <authorList>
            <person name="Takatani N."/>
            <person name="Hosokawa M."/>
            <person name="Sawabe T."/>
        </authorList>
    </citation>
    <scope>NUCLEOTIDE SEQUENCE [LARGE SCALE GENOMIC DNA]</scope>
    <source>
        <strain evidence="8 9">NBRC 111222</strain>
    </source>
</reference>
<evidence type="ECO:0000256" key="1">
    <source>
        <dbReference type="ARBA" id="ARBA00004814"/>
    </source>
</evidence>
<evidence type="ECO:0000256" key="3">
    <source>
        <dbReference type="ARBA" id="ARBA00012535"/>
    </source>
</evidence>
<accession>A0ABQ6PUT2</accession>
<keyword evidence="9" id="KW-1185">Reference proteome</keyword>
<dbReference type="Pfam" id="PF13450">
    <property type="entry name" value="NAD_binding_8"/>
    <property type="match status" value="1"/>
</dbReference>
<comment type="catalytic activity">
    <reaction evidence="6">
        <text>L-tryptophan + O2 = indole-3-acetamide + CO2 + H2O</text>
        <dbReference type="Rhea" id="RHEA:16165"/>
        <dbReference type="ChEBI" id="CHEBI:15377"/>
        <dbReference type="ChEBI" id="CHEBI:15379"/>
        <dbReference type="ChEBI" id="CHEBI:16031"/>
        <dbReference type="ChEBI" id="CHEBI:16526"/>
        <dbReference type="ChEBI" id="CHEBI:57912"/>
        <dbReference type="EC" id="1.13.12.3"/>
    </reaction>
</comment>
<keyword evidence="5" id="KW-0073">Auxin biosynthesis</keyword>
<dbReference type="PANTHER" id="PTHR10742">
    <property type="entry name" value="FLAVIN MONOAMINE OXIDASE"/>
    <property type="match status" value="1"/>
</dbReference>
<organism evidence="8 9">
    <name type="scientific">Algoriphagus confluentis</name>
    <dbReference type="NCBI Taxonomy" id="1697556"/>
    <lineage>
        <taxon>Bacteria</taxon>
        <taxon>Pseudomonadati</taxon>
        <taxon>Bacteroidota</taxon>
        <taxon>Cytophagia</taxon>
        <taxon>Cytophagales</taxon>
        <taxon>Cyclobacteriaceae</taxon>
        <taxon>Algoriphagus</taxon>
    </lineage>
</organism>
<evidence type="ECO:0000313" key="8">
    <source>
        <dbReference type="EMBL" id="GMQ30968.1"/>
    </source>
</evidence>
<dbReference type="InterPro" id="IPR036188">
    <property type="entry name" value="FAD/NAD-bd_sf"/>
</dbReference>
<evidence type="ECO:0000256" key="2">
    <source>
        <dbReference type="ARBA" id="ARBA00005833"/>
    </source>
</evidence>
<dbReference type="EC" id="1.13.12.3" evidence="3"/>
<dbReference type="SUPFAM" id="SSF51905">
    <property type="entry name" value="FAD/NAD(P)-binding domain"/>
    <property type="match status" value="1"/>
</dbReference>
<dbReference type="Gene3D" id="3.50.50.60">
    <property type="entry name" value="FAD/NAD(P)-binding domain"/>
    <property type="match status" value="2"/>
</dbReference>
<dbReference type="Pfam" id="PF01593">
    <property type="entry name" value="Amino_oxidase"/>
    <property type="match status" value="1"/>
</dbReference>